<protein>
    <submittedName>
        <fullName evidence="1">Uncharacterized protein</fullName>
    </submittedName>
</protein>
<gene>
    <name evidence="1" type="ORF">A2936_03440</name>
</gene>
<dbReference type="EMBL" id="MGEK01000004">
    <property type="protein sequence ID" value="OGL82981.1"/>
    <property type="molecule type" value="Genomic_DNA"/>
</dbReference>
<proteinExistence type="predicted"/>
<dbReference type="Proteomes" id="UP000176846">
    <property type="component" value="Unassembled WGS sequence"/>
</dbReference>
<comment type="caution">
    <text evidence="1">The sequence shown here is derived from an EMBL/GenBank/DDBJ whole genome shotgun (WGS) entry which is preliminary data.</text>
</comment>
<evidence type="ECO:0000313" key="1">
    <source>
        <dbReference type="EMBL" id="OGL82981.1"/>
    </source>
</evidence>
<name>A0A1F7UXG2_9BACT</name>
<accession>A0A1F7UXG2</accession>
<dbReference type="AlphaFoldDB" id="A0A1F7UXG2"/>
<reference evidence="1 2" key="1">
    <citation type="journal article" date="2016" name="Nat. Commun.">
        <title>Thousands of microbial genomes shed light on interconnected biogeochemical processes in an aquifer system.</title>
        <authorList>
            <person name="Anantharaman K."/>
            <person name="Brown C.T."/>
            <person name="Hug L.A."/>
            <person name="Sharon I."/>
            <person name="Castelle C.J."/>
            <person name="Probst A.J."/>
            <person name="Thomas B.C."/>
            <person name="Singh A."/>
            <person name="Wilkins M.J."/>
            <person name="Karaoz U."/>
            <person name="Brodie E.L."/>
            <person name="Williams K.H."/>
            <person name="Hubbard S.S."/>
            <person name="Banfield J.F."/>
        </authorList>
    </citation>
    <scope>NUCLEOTIDE SEQUENCE [LARGE SCALE GENOMIC DNA]</scope>
</reference>
<sequence>MMKNNSQLPLTDEDLRPYWRGTVIIHGAEELSGGLGARRSFTLEGQTLPQKLTIEFPWLKRSPRGKNGYPIEIENPEERIKKFTIYGASPEGTYDLRLHCGDTILVLKHR</sequence>
<organism evidence="1 2">
    <name type="scientific">Candidatus Uhrbacteria bacterium RIFCSPLOWO2_01_FULL_47_25</name>
    <dbReference type="NCBI Taxonomy" id="1802402"/>
    <lineage>
        <taxon>Bacteria</taxon>
        <taxon>Candidatus Uhriibacteriota</taxon>
    </lineage>
</organism>
<evidence type="ECO:0000313" key="2">
    <source>
        <dbReference type="Proteomes" id="UP000176846"/>
    </source>
</evidence>